<name>A0A182SI17_9DIPT</name>
<organism evidence="2 3">
    <name type="scientific">Anopheles maculatus</name>
    <dbReference type="NCBI Taxonomy" id="74869"/>
    <lineage>
        <taxon>Eukaryota</taxon>
        <taxon>Metazoa</taxon>
        <taxon>Ecdysozoa</taxon>
        <taxon>Arthropoda</taxon>
        <taxon>Hexapoda</taxon>
        <taxon>Insecta</taxon>
        <taxon>Pterygota</taxon>
        <taxon>Neoptera</taxon>
        <taxon>Endopterygota</taxon>
        <taxon>Diptera</taxon>
        <taxon>Nematocera</taxon>
        <taxon>Culicoidea</taxon>
        <taxon>Culicidae</taxon>
        <taxon>Anophelinae</taxon>
        <taxon>Anopheles</taxon>
        <taxon>Anopheles maculatus group</taxon>
    </lineage>
</organism>
<accession>A0A182SI17</accession>
<dbReference type="GO" id="GO:0015171">
    <property type="term" value="F:amino acid transmembrane transporter activity"/>
    <property type="evidence" value="ECO:0007669"/>
    <property type="project" value="TreeGrafter"/>
</dbReference>
<dbReference type="EnsemblMetazoa" id="AMAM007224-RA">
    <property type="protein sequence ID" value="AMAM007224-PA"/>
    <property type="gene ID" value="AMAM007224"/>
</dbReference>
<sequence length="111" mass="12384">MVPPTSSRNGMHERAFKLIFVRRNLTSDRREYRAATRGAGRPPDFIAFGITLVMTFILALGASKSVLFNNVLNTVNLASWVFILTAGLFYVDTNTWTEHEGFLPFGWSGVG</sequence>
<dbReference type="Proteomes" id="UP000075901">
    <property type="component" value="Unassembled WGS sequence"/>
</dbReference>
<dbReference type="AlphaFoldDB" id="A0A182SI17"/>
<evidence type="ECO:0008006" key="4">
    <source>
        <dbReference type="Google" id="ProtNLM"/>
    </source>
</evidence>
<dbReference type="VEuPathDB" id="VectorBase:AMAM007224"/>
<evidence type="ECO:0000313" key="3">
    <source>
        <dbReference type="Proteomes" id="UP000075901"/>
    </source>
</evidence>
<keyword evidence="1" id="KW-0812">Transmembrane</keyword>
<keyword evidence="1" id="KW-1133">Transmembrane helix</keyword>
<dbReference type="GO" id="GO:0005886">
    <property type="term" value="C:plasma membrane"/>
    <property type="evidence" value="ECO:0007669"/>
    <property type="project" value="TreeGrafter"/>
</dbReference>
<feature type="transmembrane region" description="Helical" evidence="1">
    <location>
        <begin position="45"/>
        <end position="62"/>
    </location>
</feature>
<proteinExistence type="predicted"/>
<protein>
    <recommendedName>
        <fullName evidence="4">Amino acid permease/ SLC12A domain-containing protein</fullName>
    </recommendedName>
</protein>
<dbReference type="PANTHER" id="PTHR43243:SF17">
    <property type="entry name" value="CATIONIC AMINO ACID TRANSPORTER-RELATED"/>
    <property type="match status" value="1"/>
</dbReference>
<keyword evidence="3" id="KW-1185">Reference proteome</keyword>
<dbReference type="PANTHER" id="PTHR43243">
    <property type="entry name" value="INNER MEMBRANE TRANSPORTER YGJI-RELATED"/>
    <property type="match status" value="1"/>
</dbReference>
<reference evidence="2" key="2">
    <citation type="submission" date="2020-05" db="UniProtKB">
        <authorList>
            <consortium name="EnsemblMetazoa"/>
        </authorList>
    </citation>
    <scope>IDENTIFICATION</scope>
    <source>
        <strain evidence="2">maculatus3</strain>
    </source>
</reference>
<keyword evidence="1" id="KW-0472">Membrane</keyword>
<dbReference type="Gene3D" id="1.20.1740.10">
    <property type="entry name" value="Amino acid/polyamine transporter I"/>
    <property type="match status" value="1"/>
</dbReference>
<feature type="transmembrane region" description="Helical" evidence="1">
    <location>
        <begin position="74"/>
        <end position="91"/>
    </location>
</feature>
<evidence type="ECO:0000256" key="1">
    <source>
        <dbReference type="SAM" id="Phobius"/>
    </source>
</evidence>
<evidence type="ECO:0000313" key="2">
    <source>
        <dbReference type="EnsemblMetazoa" id="AMAM007224-PA"/>
    </source>
</evidence>
<reference evidence="3" key="1">
    <citation type="submission" date="2013-09" db="EMBL/GenBank/DDBJ databases">
        <title>The Genome Sequence of Anopheles maculatus species B.</title>
        <authorList>
            <consortium name="The Broad Institute Genomics Platform"/>
            <person name="Neafsey D.E."/>
            <person name="Besansky N."/>
            <person name="Howell P."/>
            <person name="Walton C."/>
            <person name="Young S.K."/>
            <person name="Zeng Q."/>
            <person name="Gargeya S."/>
            <person name="Fitzgerald M."/>
            <person name="Haas B."/>
            <person name="Abouelleil A."/>
            <person name="Allen A.W."/>
            <person name="Alvarado L."/>
            <person name="Arachchi H.M."/>
            <person name="Berlin A.M."/>
            <person name="Chapman S.B."/>
            <person name="Gainer-Dewar J."/>
            <person name="Goldberg J."/>
            <person name="Griggs A."/>
            <person name="Gujja S."/>
            <person name="Hansen M."/>
            <person name="Howarth C."/>
            <person name="Imamovic A."/>
            <person name="Ireland A."/>
            <person name="Larimer J."/>
            <person name="McCowan C."/>
            <person name="Murphy C."/>
            <person name="Pearson M."/>
            <person name="Poon T.W."/>
            <person name="Priest M."/>
            <person name="Roberts A."/>
            <person name="Saif S."/>
            <person name="Shea T."/>
            <person name="Sisk P."/>
            <person name="Sykes S."/>
            <person name="Wortman J."/>
            <person name="Nusbaum C."/>
            <person name="Birren B."/>
        </authorList>
    </citation>
    <scope>NUCLEOTIDE SEQUENCE [LARGE SCALE GENOMIC DNA]</scope>
    <source>
        <strain evidence="3">maculatus3</strain>
    </source>
</reference>